<gene>
    <name evidence="1" type="ORF">GCM10023320_17730</name>
</gene>
<keyword evidence="2" id="KW-1185">Reference proteome</keyword>
<dbReference type="Gene3D" id="3.30.420.60">
    <property type="entry name" value="eRF1 domain 2"/>
    <property type="match status" value="1"/>
</dbReference>
<sequence>MDLRFLNELTKHVGPFATVYLDTSHDTDDAARAIALRWADARERLASEGADAGTLDALETAVESAPPAVGRAGRVLVARGSRVVLDRALPEPPVLPEAHWGPLPDLLPALVDQPEPVTAVVVRVDETGGEILLAGPDARPVVTEQVEGREHPVHKVRSGGWSHLAMQERVEESWRRNTAQVAERVDRHVADAGASVLLVAGDPRARSRLIDALGERSASIVVQLEGGGAGGDDLAAAVAEALRDVVTSTRLAVLDRYEKAAGRGDGLAVQGVGPVLAALRAEAVDTLLLDAGVHRDGTVWISREPAQVAEAPADLRVAGSDPTAEVPVDAAMLRAAAGSGAGFVPIGGGRTGLVRRPLDDGVGALLRYPLPAGA</sequence>
<dbReference type="Proteomes" id="UP001500804">
    <property type="component" value="Unassembled WGS sequence"/>
</dbReference>
<dbReference type="EMBL" id="BAABJO010000005">
    <property type="protein sequence ID" value="GAA5116743.1"/>
    <property type="molecule type" value="Genomic_DNA"/>
</dbReference>
<comment type="caution">
    <text evidence="1">The sequence shown here is derived from an EMBL/GenBank/DDBJ whole genome shotgun (WGS) entry which is preliminary data.</text>
</comment>
<evidence type="ECO:0000313" key="2">
    <source>
        <dbReference type="Proteomes" id="UP001500804"/>
    </source>
</evidence>
<evidence type="ECO:0008006" key="3">
    <source>
        <dbReference type="Google" id="ProtNLM"/>
    </source>
</evidence>
<organism evidence="1 2">
    <name type="scientific">Pseudonocardia adelaidensis</name>
    <dbReference type="NCBI Taxonomy" id="648754"/>
    <lineage>
        <taxon>Bacteria</taxon>
        <taxon>Bacillati</taxon>
        <taxon>Actinomycetota</taxon>
        <taxon>Actinomycetes</taxon>
        <taxon>Pseudonocardiales</taxon>
        <taxon>Pseudonocardiaceae</taxon>
        <taxon>Pseudonocardia</taxon>
    </lineage>
</organism>
<protein>
    <recommendedName>
        <fullName evidence="3">Peptide subunit release factor 1 (ERF1)</fullName>
    </recommendedName>
</protein>
<dbReference type="InterPro" id="IPR040701">
    <property type="entry name" value="Bact_RF_family2"/>
</dbReference>
<dbReference type="SUPFAM" id="SSF53137">
    <property type="entry name" value="Translational machinery components"/>
    <property type="match status" value="1"/>
</dbReference>
<proteinExistence type="predicted"/>
<dbReference type="InterPro" id="IPR042226">
    <property type="entry name" value="eFR1_2_sf"/>
</dbReference>
<dbReference type="Pfam" id="PF18844">
    <property type="entry name" value="baeRF_family2"/>
    <property type="match status" value="1"/>
</dbReference>
<name>A0ABP9NIG2_9PSEU</name>
<reference evidence="2" key="1">
    <citation type="journal article" date="2019" name="Int. J. Syst. Evol. Microbiol.">
        <title>The Global Catalogue of Microorganisms (GCM) 10K type strain sequencing project: providing services to taxonomists for standard genome sequencing and annotation.</title>
        <authorList>
            <consortium name="The Broad Institute Genomics Platform"/>
            <consortium name="The Broad Institute Genome Sequencing Center for Infectious Disease"/>
            <person name="Wu L."/>
            <person name="Ma J."/>
        </authorList>
    </citation>
    <scope>NUCLEOTIDE SEQUENCE [LARGE SCALE GENOMIC DNA]</scope>
    <source>
        <strain evidence="2">JCM 18302</strain>
    </source>
</reference>
<dbReference type="RefSeq" id="WP_345604368.1">
    <property type="nucleotide sequence ID" value="NZ_BAABJO010000005.1"/>
</dbReference>
<accession>A0ABP9NIG2</accession>
<evidence type="ECO:0000313" key="1">
    <source>
        <dbReference type="EMBL" id="GAA5116743.1"/>
    </source>
</evidence>